<comment type="caution">
    <text evidence="2">The sequence shown here is derived from an EMBL/GenBank/DDBJ whole genome shotgun (WGS) entry which is preliminary data.</text>
</comment>
<feature type="domain" description="Mos1 transposase HTH" evidence="1">
    <location>
        <begin position="18"/>
        <end position="64"/>
    </location>
</feature>
<dbReference type="Pfam" id="PF17906">
    <property type="entry name" value="HTH_48"/>
    <property type="match status" value="1"/>
</dbReference>
<gene>
    <name evidence="2" type="ORF">TNIN_261221</name>
</gene>
<sequence>MPVGALETLKDVKEQYDLQIVIQRDFWLGHSTAATVAKVNKVWGVGTTSEWIVRRLFAKFHSGDMDIDHKSRADLPVQCNVDIYSSKSRTNQLQRYDS</sequence>
<dbReference type="InterPro" id="IPR041426">
    <property type="entry name" value="Mos1_HTH"/>
</dbReference>
<evidence type="ECO:0000259" key="1">
    <source>
        <dbReference type="Pfam" id="PF17906"/>
    </source>
</evidence>
<reference evidence="2" key="1">
    <citation type="submission" date="2020-08" db="EMBL/GenBank/DDBJ databases">
        <title>Multicomponent nature underlies the extraordinary mechanical properties of spider dragline silk.</title>
        <authorList>
            <person name="Kono N."/>
            <person name="Nakamura H."/>
            <person name="Mori M."/>
            <person name="Yoshida Y."/>
            <person name="Ohtoshi R."/>
            <person name="Malay A.D."/>
            <person name="Moran D.A.P."/>
            <person name="Tomita M."/>
            <person name="Numata K."/>
            <person name="Arakawa K."/>
        </authorList>
    </citation>
    <scope>NUCLEOTIDE SEQUENCE</scope>
</reference>
<dbReference type="EMBL" id="BMAV01025199">
    <property type="protein sequence ID" value="GFS39417.1"/>
    <property type="molecule type" value="Genomic_DNA"/>
</dbReference>
<evidence type="ECO:0000313" key="3">
    <source>
        <dbReference type="Proteomes" id="UP000886998"/>
    </source>
</evidence>
<protein>
    <recommendedName>
        <fullName evidence="1">Mos1 transposase HTH domain-containing protein</fullName>
    </recommendedName>
</protein>
<organism evidence="2 3">
    <name type="scientific">Trichonephila inaurata madagascariensis</name>
    <dbReference type="NCBI Taxonomy" id="2747483"/>
    <lineage>
        <taxon>Eukaryota</taxon>
        <taxon>Metazoa</taxon>
        <taxon>Ecdysozoa</taxon>
        <taxon>Arthropoda</taxon>
        <taxon>Chelicerata</taxon>
        <taxon>Arachnida</taxon>
        <taxon>Araneae</taxon>
        <taxon>Araneomorphae</taxon>
        <taxon>Entelegynae</taxon>
        <taxon>Araneoidea</taxon>
        <taxon>Nephilidae</taxon>
        <taxon>Trichonephila</taxon>
        <taxon>Trichonephila inaurata</taxon>
    </lineage>
</organism>
<name>A0A8X6ICI7_9ARAC</name>
<evidence type="ECO:0000313" key="2">
    <source>
        <dbReference type="EMBL" id="GFS39417.1"/>
    </source>
</evidence>
<dbReference type="Proteomes" id="UP000886998">
    <property type="component" value="Unassembled WGS sequence"/>
</dbReference>
<proteinExistence type="predicted"/>
<keyword evidence="3" id="KW-1185">Reference proteome</keyword>
<dbReference type="AlphaFoldDB" id="A0A8X6ICI7"/>
<dbReference type="OrthoDB" id="7552475at2759"/>
<accession>A0A8X6ICI7</accession>